<evidence type="ECO:0000256" key="4">
    <source>
        <dbReference type="ARBA" id="ARBA00022801"/>
    </source>
</evidence>
<evidence type="ECO:0000256" key="6">
    <source>
        <dbReference type="ARBA" id="ARBA00023049"/>
    </source>
</evidence>
<dbReference type="InterPro" id="IPR001577">
    <property type="entry name" value="Peptidase_M8"/>
</dbReference>
<gene>
    <name evidence="10" type="ORF">TM35_000102650</name>
</gene>
<reference evidence="10 11" key="1">
    <citation type="submission" date="2017-03" db="EMBL/GenBank/DDBJ databases">
        <title>An alternative strategy for trypanosome survival in the mammalian bloodstream revealed through genome and transcriptome analysis of the ubiquitous bovine parasite Trypanosoma (Megatrypanum) theileri.</title>
        <authorList>
            <person name="Kelly S."/>
            <person name="Ivens A."/>
            <person name="Mott A."/>
            <person name="O'Neill E."/>
            <person name="Emms D."/>
            <person name="Macleod O."/>
            <person name="Voorheis P."/>
            <person name="Matthews J."/>
            <person name="Matthews K."/>
            <person name="Carrington M."/>
        </authorList>
    </citation>
    <scope>NUCLEOTIDE SEQUENCE [LARGE SCALE GENOMIC DNA]</scope>
    <source>
        <strain evidence="10">Edinburgh</strain>
    </source>
</reference>
<comment type="similarity">
    <text evidence="1 9">Belongs to the peptidase M8 family.</text>
</comment>
<evidence type="ECO:0000256" key="1">
    <source>
        <dbReference type="ARBA" id="ARBA00005860"/>
    </source>
</evidence>
<keyword evidence="9" id="KW-0732">Signal</keyword>
<evidence type="ECO:0000256" key="7">
    <source>
        <dbReference type="PIRSR" id="PIRSR601577-1"/>
    </source>
</evidence>
<dbReference type="GO" id="GO:0016020">
    <property type="term" value="C:membrane"/>
    <property type="evidence" value="ECO:0007669"/>
    <property type="project" value="InterPro"/>
</dbReference>
<comment type="caution">
    <text evidence="10">The sequence shown here is derived from an EMBL/GenBank/DDBJ whole genome shotgun (WGS) entry which is preliminary data.</text>
</comment>
<protein>
    <recommendedName>
        <fullName evidence="9">Leishmanolysin-like peptidase</fullName>
        <ecNumber evidence="9">3.4.24.-</ecNumber>
    </recommendedName>
</protein>
<evidence type="ECO:0000256" key="5">
    <source>
        <dbReference type="ARBA" id="ARBA00022833"/>
    </source>
</evidence>
<name>A0A1X0NZ76_9TRYP</name>
<dbReference type="OrthoDB" id="527990at2759"/>
<organism evidence="10 11">
    <name type="scientific">Trypanosoma theileri</name>
    <dbReference type="NCBI Taxonomy" id="67003"/>
    <lineage>
        <taxon>Eukaryota</taxon>
        <taxon>Discoba</taxon>
        <taxon>Euglenozoa</taxon>
        <taxon>Kinetoplastea</taxon>
        <taxon>Metakinetoplastina</taxon>
        <taxon>Trypanosomatida</taxon>
        <taxon>Trypanosomatidae</taxon>
        <taxon>Trypanosoma</taxon>
    </lineage>
</organism>
<evidence type="ECO:0000313" key="11">
    <source>
        <dbReference type="Proteomes" id="UP000192257"/>
    </source>
</evidence>
<feature type="binding site" evidence="8">
    <location>
        <position position="226"/>
    </location>
    <ligand>
        <name>Zn(2+)</name>
        <dbReference type="ChEBI" id="CHEBI:29105"/>
        <note>catalytic</note>
    </ligand>
</feature>
<comment type="cofactor">
    <cofactor evidence="8 9">
        <name>Zn(2+)</name>
        <dbReference type="ChEBI" id="CHEBI:29105"/>
    </cofactor>
    <text evidence="8 9">Binds 1 zinc ion per subunit.</text>
</comment>
<dbReference type="GO" id="GO:0046872">
    <property type="term" value="F:metal ion binding"/>
    <property type="evidence" value="ECO:0007669"/>
    <property type="project" value="UniProtKB-KW"/>
</dbReference>
<keyword evidence="4 9" id="KW-0378">Hydrolase</keyword>
<dbReference type="GeneID" id="39984536"/>
<evidence type="ECO:0000256" key="9">
    <source>
        <dbReference type="RuleBase" id="RU366077"/>
    </source>
</evidence>
<feature type="binding site" evidence="8">
    <location>
        <position position="294"/>
    </location>
    <ligand>
        <name>Zn(2+)</name>
        <dbReference type="ChEBI" id="CHEBI:29105"/>
        <note>catalytic</note>
    </ligand>
</feature>
<dbReference type="GO" id="GO:0004222">
    <property type="term" value="F:metalloendopeptidase activity"/>
    <property type="evidence" value="ECO:0007669"/>
    <property type="project" value="UniProtKB-UniRule"/>
</dbReference>
<feature type="binding site" evidence="8">
    <location>
        <position position="230"/>
    </location>
    <ligand>
        <name>Zn(2+)</name>
        <dbReference type="ChEBI" id="CHEBI:29105"/>
        <note>catalytic</note>
    </ligand>
</feature>
<keyword evidence="11" id="KW-1185">Reference proteome</keyword>
<evidence type="ECO:0000313" key="10">
    <source>
        <dbReference type="EMBL" id="ORC89997.1"/>
    </source>
</evidence>
<dbReference type="EC" id="3.4.24.-" evidence="9"/>
<evidence type="ECO:0000256" key="3">
    <source>
        <dbReference type="ARBA" id="ARBA00022723"/>
    </source>
</evidence>
<dbReference type="Gene3D" id="3.90.132.10">
    <property type="entry name" value="Leishmanolysin , domain 2"/>
    <property type="match status" value="1"/>
</dbReference>
<evidence type="ECO:0000256" key="8">
    <source>
        <dbReference type="PIRSR" id="PIRSR601577-2"/>
    </source>
</evidence>
<accession>A0A1X0NZ76</accession>
<dbReference type="GO" id="GO:0007155">
    <property type="term" value="P:cell adhesion"/>
    <property type="evidence" value="ECO:0007669"/>
    <property type="project" value="InterPro"/>
</dbReference>
<feature type="chain" id="PRO_5023975079" description="Leishmanolysin-like peptidase" evidence="9">
    <location>
        <begin position="21"/>
        <end position="352"/>
    </location>
</feature>
<keyword evidence="5 8" id="KW-0862">Zinc</keyword>
<proteinExistence type="inferred from homology"/>
<dbReference type="SUPFAM" id="SSF55486">
    <property type="entry name" value="Metalloproteases ('zincins'), catalytic domain"/>
    <property type="match status" value="1"/>
</dbReference>
<keyword evidence="2 9" id="KW-0645">Protease</keyword>
<dbReference type="AlphaFoldDB" id="A0A1X0NZ76"/>
<keyword evidence="6 8" id="KW-0482">Metalloprotease</keyword>
<dbReference type="VEuPathDB" id="TriTrypDB:TM35_000102650"/>
<dbReference type="PRINTS" id="PR00782">
    <property type="entry name" value="LSHMANOLYSIN"/>
</dbReference>
<dbReference type="Pfam" id="PF01457">
    <property type="entry name" value="Peptidase_M8"/>
    <property type="match status" value="1"/>
</dbReference>
<feature type="active site" evidence="7">
    <location>
        <position position="227"/>
    </location>
</feature>
<dbReference type="GO" id="GO:0006508">
    <property type="term" value="P:proteolysis"/>
    <property type="evidence" value="ECO:0007669"/>
    <property type="project" value="UniProtKB-KW"/>
</dbReference>
<dbReference type="RefSeq" id="XP_028884063.1">
    <property type="nucleotide sequence ID" value="XM_029024756.1"/>
</dbReference>
<sequence>MHHLLFAALLLLCCAYGCIAKTQYGTPYPPDPDEDPMPETEDSRVWGVKVARVLPRDDESNEEWQNIRIAMNPGMIQDALLYCKYGNQYTKIYDRFDPNVCEAVKGKDYQIRSLLLDVMRKAMEMHVERLKVKPVKGNLRIDVPFEPRPRRDTDGTMCVEVVPPFDGKDGMGIPNTDFVIYLGFSTKKPGTKICTYDKNGRPTSAIIKLDPREIADTREYVRVVAHEIAHGLGFTLAMREFQKMKRSVNNSGYVGYEELTSDEIERVRSLYKCGGSGMKLDSSVLRGERDLDAHFDGDVAREELMAPAYKDQRGAMKYTAFTLAVFESTEHYKAIYKNAERIRSRKTCPLRE</sequence>
<dbReference type="EMBL" id="NBCO01000010">
    <property type="protein sequence ID" value="ORC89997.1"/>
    <property type="molecule type" value="Genomic_DNA"/>
</dbReference>
<keyword evidence="3 8" id="KW-0479">Metal-binding</keyword>
<dbReference type="Gene3D" id="3.10.170.20">
    <property type="match status" value="1"/>
</dbReference>
<evidence type="ECO:0000256" key="2">
    <source>
        <dbReference type="ARBA" id="ARBA00022670"/>
    </source>
</evidence>
<feature type="signal peptide" evidence="9">
    <location>
        <begin position="1"/>
        <end position="20"/>
    </location>
</feature>
<dbReference type="Proteomes" id="UP000192257">
    <property type="component" value="Unassembled WGS sequence"/>
</dbReference>